<gene>
    <name evidence="2" type="ORF">CALVIDRAFT_562207</name>
</gene>
<dbReference type="AlphaFoldDB" id="A0A167P0C5"/>
<feature type="region of interest" description="Disordered" evidence="1">
    <location>
        <begin position="526"/>
        <end position="545"/>
    </location>
</feature>
<feature type="compositionally biased region" description="Basic and acidic residues" evidence="1">
    <location>
        <begin position="1"/>
        <end position="18"/>
    </location>
</feature>
<dbReference type="Proteomes" id="UP000076738">
    <property type="component" value="Unassembled WGS sequence"/>
</dbReference>
<sequence length="716" mass="80017">MALFDRQEVRKGKGKMNENQDPGLPVNITAGARLGPGHRPRPHAKVHWSQDVFRAPRFLDPKNHSVVSDHSYHGWADPTIDSTQEFAYDLDDSISNIATFGSAFQFEQLAELLAGTEPNLQHPPHSTPKRTSPRPNLINGPSSPSLLHETPADDFNNFSFSSTSSISPLQSEGASLLLGLSDQAFYGSANEIAPTQLASAWNQHTGNTVAASDLQSHGIDRVDDGDAGRQDNGSHEGSRPPDDPARPPSRSRSPSDHGPPFKTDDRGVDTDASDDEDDEEPIEDIEEQWIFEALQDGLQATSGSADAQDRRQRAKTLLSSYYRKIWPKAPGALPESAKLGRRVAKALIQAIVDEIAQHYHIHPARVWKDVGVFTGYARSSNAWNLYQKRARVEREPGARYDAAMTRREYLERGADNPDLQLELEEWNLQQPLQDGDQLRPSERQQIFNQLVASAKYVFSNYDSKSQIGGRIQVAGLNPLDDGPMYYVWESEGLRGMGSSISGWAEDGDRVLMKQWVANKYGPLMVNPPADDSIDPRGHQGTRPPGVREMKEAIKARGKILLHDAMRLAKPNAKPPLFNRWGPHIEEAMIQHQCTLVNWPNDGPFPHDLQHELQNTPHDELFPIWIAYTTEVPKLKVSIRRWAKDAIKTPLDVNPPLIIRVDGSTWSYNDEIARYESLPPPSRPPAITLRDRRRVPLRAQSSVGPSRSKRSEKARPF</sequence>
<feature type="region of interest" description="Disordered" evidence="1">
    <location>
        <begin position="676"/>
        <end position="716"/>
    </location>
</feature>
<protein>
    <submittedName>
        <fullName evidence="2">Uncharacterized protein</fullName>
    </submittedName>
</protein>
<feature type="compositionally biased region" description="Polar residues" evidence="1">
    <location>
        <begin position="133"/>
        <end position="145"/>
    </location>
</feature>
<keyword evidence="3" id="KW-1185">Reference proteome</keyword>
<feature type="compositionally biased region" description="Low complexity" evidence="1">
    <location>
        <begin position="248"/>
        <end position="260"/>
    </location>
</feature>
<evidence type="ECO:0000313" key="2">
    <source>
        <dbReference type="EMBL" id="KZO98283.1"/>
    </source>
</evidence>
<feature type="compositionally biased region" description="Acidic residues" evidence="1">
    <location>
        <begin position="271"/>
        <end position="281"/>
    </location>
</feature>
<feature type="region of interest" description="Disordered" evidence="1">
    <location>
        <begin position="209"/>
        <end position="281"/>
    </location>
</feature>
<reference evidence="2 3" key="1">
    <citation type="journal article" date="2016" name="Mol. Biol. Evol.">
        <title>Comparative Genomics of Early-Diverging Mushroom-Forming Fungi Provides Insights into the Origins of Lignocellulose Decay Capabilities.</title>
        <authorList>
            <person name="Nagy L.G."/>
            <person name="Riley R."/>
            <person name="Tritt A."/>
            <person name="Adam C."/>
            <person name="Daum C."/>
            <person name="Floudas D."/>
            <person name="Sun H."/>
            <person name="Yadav J.S."/>
            <person name="Pangilinan J."/>
            <person name="Larsson K.H."/>
            <person name="Matsuura K."/>
            <person name="Barry K."/>
            <person name="Labutti K."/>
            <person name="Kuo R."/>
            <person name="Ohm R.A."/>
            <person name="Bhattacharya S.S."/>
            <person name="Shirouzu T."/>
            <person name="Yoshinaga Y."/>
            <person name="Martin F.M."/>
            <person name="Grigoriev I.V."/>
            <person name="Hibbett D.S."/>
        </authorList>
    </citation>
    <scope>NUCLEOTIDE SEQUENCE [LARGE SCALE GENOMIC DNA]</scope>
    <source>
        <strain evidence="2 3">TUFC12733</strain>
    </source>
</reference>
<proteinExistence type="predicted"/>
<accession>A0A167P0C5</accession>
<dbReference type="EMBL" id="KV417276">
    <property type="protein sequence ID" value="KZO98283.1"/>
    <property type="molecule type" value="Genomic_DNA"/>
</dbReference>
<feature type="region of interest" description="Disordered" evidence="1">
    <location>
        <begin position="1"/>
        <end position="26"/>
    </location>
</feature>
<evidence type="ECO:0000313" key="3">
    <source>
        <dbReference type="Proteomes" id="UP000076738"/>
    </source>
</evidence>
<feature type="compositionally biased region" description="Basic and acidic residues" evidence="1">
    <location>
        <begin position="218"/>
        <end position="245"/>
    </location>
</feature>
<organism evidence="2 3">
    <name type="scientific">Calocera viscosa (strain TUFC12733)</name>
    <dbReference type="NCBI Taxonomy" id="1330018"/>
    <lineage>
        <taxon>Eukaryota</taxon>
        <taxon>Fungi</taxon>
        <taxon>Dikarya</taxon>
        <taxon>Basidiomycota</taxon>
        <taxon>Agaricomycotina</taxon>
        <taxon>Dacrymycetes</taxon>
        <taxon>Dacrymycetales</taxon>
        <taxon>Dacrymycetaceae</taxon>
        <taxon>Calocera</taxon>
    </lineage>
</organism>
<name>A0A167P0C5_CALVF</name>
<evidence type="ECO:0000256" key="1">
    <source>
        <dbReference type="SAM" id="MobiDB-lite"/>
    </source>
</evidence>
<feature type="region of interest" description="Disordered" evidence="1">
    <location>
        <begin position="117"/>
        <end position="151"/>
    </location>
</feature>